<dbReference type="CDD" id="cd02440">
    <property type="entry name" value="AdoMet_MTases"/>
    <property type="match status" value="1"/>
</dbReference>
<dbReference type="NCBIfam" id="NF002463">
    <property type="entry name" value="PRK01683.1"/>
    <property type="match status" value="1"/>
</dbReference>
<dbReference type="SUPFAM" id="SSF53335">
    <property type="entry name" value="S-adenosyl-L-methionine-dependent methyltransferases"/>
    <property type="match status" value="1"/>
</dbReference>
<feature type="domain" description="Methyltransferase" evidence="1">
    <location>
        <begin position="36"/>
        <end position="167"/>
    </location>
</feature>
<evidence type="ECO:0000313" key="2">
    <source>
        <dbReference type="EMBL" id="MEE1946627.1"/>
    </source>
</evidence>
<reference evidence="2 3" key="1">
    <citation type="submission" date="2024-01" db="EMBL/GenBank/DDBJ databases">
        <title>Pedobacter sp. nov., isolated from fresh soil.</title>
        <authorList>
            <person name="Le N.T.T."/>
        </authorList>
    </citation>
    <scope>NUCLEOTIDE SEQUENCE [LARGE SCALE GENOMIC DNA]</scope>
    <source>
        <strain evidence="2 3">KR3-3</strain>
    </source>
</reference>
<dbReference type="Gene3D" id="1.10.150.290">
    <property type="entry name" value="S-adenosyl-L-methionine-dependent methyltransferases"/>
    <property type="match status" value="1"/>
</dbReference>
<proteinExistence type="predicted"/>
<dbReference type="GO" id="GO:0030798">
    <property type="term" value="F:trans-aconitate 2-methyltransferase activity"/>
    <property type="evidence" value="ECO:0007669"/>
    <property type="project" value="UniProtKB-EC"/>
</dbReference>
<dbReference type="InterPro" id="IPR023149">
    <property type="entry name" value="Trans_acon_MeTrfase_C"/>
</dbReference>
<dbReference type="GO" id="GO:0032259">
    <property type="term" value="P:methylation"/>
    <property type="evidence" value="ECO:0007669"/>
    <property type="project" value="UniProtKB-KW"/>
</dbReference>
<keyword evidence="2" id="KW-0808">Transferase</keyword>
<name>A0ABU7IB80_9SPHI</name>
<dbReference type="InterPro" id="IPR025714">
    <property type="entry name" value="Methyltranfer_dom"/>
</dbReference>
<dbReference type="Pfam" id="PF13847">
    <property type="entry name" value="Methyltransf_31"/>
    <property type="match status" value="1"/>
</dbReference>
<dbReference type="PANTHER" id="PTHR43861">
    <property type="entry name" value="TRANS-ACONITATE 2-METHYLTRANSFERASE-RELATED"/>
    <property type="match status" value="1"/>
</dbReference>
<evidence type="ECO:0000259" key="1">
    <source>
        <dbReference type="Pfam" id="PF13847"/>
    </source>
</evidence>
<comment type="caution">
    <text evidence="2">The sequence shown here is derived from an EMBL/GenBank/DDBJ whole genome shotgun (WGS) entry which is preliminary data.</text>
</comment>
<dbReference type="Gene3D" id="3.40.50.150">
    <property type="entry name" value="Vaccinia Virus protein VP39"/>
    <property type="match status" value="1"/>
</dbReference>
<organism evidence="2 3">
    <name type="scientific">Pedobacter albus</name>
    <dbReference type="NCBI Taxonomy" id="3113905"/>
    <lineage>
        <taxon>Bacteria</taxon>
        <taxon>Pseudomonadati</taxon>
        <taxon>Bacteroidota</taxon>
        <taxon>Sphingobacteriia</taxon>
        <taxon>Sphingobacteriales</taxon>
        <taxon>Sphingobacteriaceae</taxon>
        <taxon>Pedobacter</taxon>
    </lineage>
</organism>
<keyword evidence="2" id="KW-0489">Methyltransferase</keyword>
<dbReference type="EC" id="2.1.1.144" evidence="2"/>
<dbReference type="EMBL" id="JAZDQT010000003">
    <property type="protein sequence ID" value="MEE1946627.1"/>
    <property type="molecule type" value="Genomic_DNA"/>
</dbReference>
<dbReference type="RefSeq" id="WP_330108927.1">
    <property type="nucleotide sequence ID" value="NZ_JAZDQT010000003.1"/>
</dbReference>
<dbReference type="InterPro" id="IPR029063">
    <property type="entry name" value="SAM-dependent_MTases_sf"/>
</dbReference>
<dbReference type="PANTHER" id="PTHR43861:SF1">
    <property type="entry name" value="TRANS-ACONITATE 2-METHYLTRANSFERASE"/>
    <property type="match status" value="1"/>
</dbReference>
<gene>
    <name evidence="2" type="primary">tam</name>
    <name evidence="2" type="ORF">VRU48_15990</name>
</gene>
<accession>A0ABU7IB80</accession>
<protein>
    <submittedName>
        <fullName evidence="2">Trans-aconitate 2-methyltransferase</fullName>
        <ecNumber evidence="2">2.1.1.144</ecNumber>
    </submittedName>
</protein>
<dbReference type="Proteomes" id="UP001336835">
    <property type="component" value="Unassembled WGS sequence"/>
</dbReference>
<sequence>MSWSAQQYSKFEAERNRPIFDLLAPIPTTSVRQAADIGCGPGNSTELLLNKFPMAKVIGMDSSENMIEVARKRLPQVQFELADIANWSNEGPFDVLLANAALQWVPDHATLFPKLINKLAKGGTLAVQMPDNFEEPAHRLMREMAKNGPWVEKLAHAHQRIDRQSAEWYYSTLRHQTSRLDIWRTVYYHPLQGGARAIVEWFKGTGLRPFLQPLNEAEQQDFLAQYEEALSKAYSIYPDGTVLLPFPRLFILATR</sequence>
<keyword evidence="3" id="KW-1185">Reference proteome</keyword>
<evidence type="ECO:0000313" key="3">
    <source>
        <dbReference type="Proteomes" id="UP001336835"/>
    </source>
</evidence>